<evidence type="ECO:0008006" key="5">
    <source>
        <dbReference type="Google" id="ProtNLM"/>
    </source>
</evidence>
<keyword evidence="1" id="KW-0175">Coiled coil</keyword>
<evidence type="ECO:0000256" key="1">
    <source>
        <dbReference type="SAM" id="Coils"/>
    </source>
</evidence>
<name>A0ABV4VEM3_9GAMM</name>
<dbReference type="SUPFAM" id="SSF58113">
    <property type="entry name" value="Apolipoprotein A-I"/>
    <property type="match status" value="1"/>
</dbReference>
<evidence type="ECO:0000313" key="3">
    <source>
        <dbReference type="EMBL" id="MFB2618751.1"/>
    </source>
</evidence>
<sequence length="153" mass="16570">MNINGLNTIANRGAFKSVSTAYVSIPPVTSPTDTAAGIESESDTQSSVNISSAGRQALANDLSATLRTAFADKLQQSQSKETEEKPTSIIDEQIKRIKEQIKDLQEKLTQLKGDNSEAAAQQRKLLQDQIMQLSGQMTSLMEQKVQEAKKSAG</sequence>
<dbReference type="RefSeq" id="WP_342200710.1">
    <property type="nucleotide sequence ID" value="NZ_JBCATE010000001.1"/>
</dbReference>
<keyword evidence="4" id="KW-1185">Reference proteome</keyword>
<evidence type="ECO:0000313" key="4">
    <source>
        <dbReference type="Proteomes" id="UP001576708"/>
    </source>
</evidence>
<evidence type="ECO:0000256" key="2">
    <source>
        <dbReference type="SAM" id="MobiDB-lite"/>
    </source>
</evidence>
<organism evidence="3 4">
    <name type="scientific">Shewanella mangrovisoli</name>
    <dbReference type="NCBI Taxonomy" id="2864211"/>
    <lineage>
        <taxon>Bacteria</taxon>
        <taxon>Pseudomonadati</taxon>
        <taxon>Pseudomonadota</taxon>
        <taxon>Gammaproteobacteria</taxon>
        <taxon>Alteromonadales</taxon>
        <taxon>Shewanellaceae</taxon>
        <taxon>Shewanella</taxon>
    </lineage>
</organism>
<accession>A0ABV4VEM3</accession>
<protein>
    <recommendedName>
        <fullName evidence="5">FlxA-like family protein</fullName>
    </recommendedName>
</protein>
<proteinExistence type="predicted"/>
<reference evidence="3 4" key="1">
    <citation type="submission" date="2024-09" db="EMBL/GenBank/DDBJ databases">
        <authorList>
            <person name="Zhang Y."/>
        </authorList>
    </citation>
    <scope>NUCLEOTIDE SEQUENCE [LARGE SCALE GENOMIC DNA]</scope>
    <source>
        <strain evidence="3 4">ZJ318</strain>
    </source>
</reference>
<dbReference type="EMBL" id="JBHFGU010000001">
    <property type="protein sequence ID" value="MFB2618751.1"/>
    <property type="molecule type" value="Genomic_DNA"/>
</dbReference>
<gene>
    <name evidence="3" type="ORF">ACE02W_02850</name>
</gene>
<feature type="coiled-coil region" evidence="1">
    <location>
        <begin position="87"/>
        <end position="143"/>
    </location>
</feature>
<comment type="caution">
    <text evidence="3">The sequence shown here is derived from an EMBL/GenBank/DDBJ whole genome shotgun (WGS) entry which is preliminary data.</text>
</comment>
<dbReference type="Proteomes" id="UP001576708">
    <property type="component" value="Unassembled WGS sequence"/>
</dbReference>
<feature type="region of interest" description="Disordered" evidence="2">
    <location>
        <begin position="28"/>
        <end position="47"/>
    </location>
</feature>